<evidence type="ECO:0000259" key="7">
    <source>
        <dbReference type="Pfam" id="PF00155"/>
    </source>
</evidence>
<reference evidence="8 9" key="1">
    <citation type="journal article" date="2016" name="Int. J. Syst. Evol. Microbiol.">
        <title>Dermabacter jinjuensis sp. nov., a novel species of the genus Dermabacter isolated from a clinical specimen.</title>
        <authorList>
            <person name="Park Y.K."/>
            <person name="Lee K.M."/>
            <person name="Lee W.K."/>
            <person name="Cho M.J."/>
            <person name="Lee H.S."/>
            <person name="Cho Y.G."/>
            <person name="Lee Y.C."/>
            <person name="Lee W.K."/>
            <person name="Seong W.K."/>
            <person name="Hwang K.J."/>
        </authorList>
    </citation>
    <scope>NUCLEOTIDE SEQUENCE [LARGE SCALE GENOMIC DNA]</scope>
    <source>
        <strain evidence="8 9">32T</strain>
    </source>
</reference>
<keyword evidence="9" id="KW-1185">Reference proteome</keyword>
<organism evidence="8 9">
    <name type="scientific">Dermabacter jinjuensis</name>
    <dbReference type="NCBI Taxonomy" id="1667168"/>
    <lineage>
        <taxon>Bacteria</taxon>
        <taxon>Bacillati</taxon>
        <taxon>Actinomycetota</taxon>
        <taxon>Actinomycetes</taxon>
        <taxon>Micrococcales</taxon>
        <taxon>Dermabacteraceae</taxon>
        <taxon>Dermabacter</taxon>
    </lineage>
</organism>
<dbReference type="PANTHER" id="PTHR46383">
    <property type="entry name" value="ASPARTATE AMINOTRANSFERASE"/>
    <property type="match status" value="1"/>
</dbReference>
<evidence type="ECO:0000256" key="5">
    <source>
        <dbReference type="ARBA" id="ARBA00022898"/>
    </source>
</evidence>
<evidence type="ECO:0000256" key="4">
    <source>
        <dbReference type="ARBA" id="ARBA00022679"/>
    </source>
</evidence>
<evidence type="ECO:0000313" key="9">
    <source>
        <dbReference type="Proteomes" id="UP000815698"/>
    </source>
</evidence>
<dbReference type="InterPro" id="IPR004839">
    <property type="entry name" value="Aminotransferase_I/II_large"/>
</dbReference>
<evidence type="ECO:0000256" key="3">
    <source>
        <dbReference type="ARBA" id="ARBA00022576"/>
    </source>
</evidence>
<sequence length="407" mass="43702">MSFDDSTSTPHERRLSARLTSIAESATLAVDAKAKALAAQGEDVIGFGAGEPDFPTPEHIVEAAIAAARDPKNHRYSPATGLPELKEAIAHQTFESDRVRVDASRIIVTNGGKQAVYEALAALLDPGDEAILPAPYWTTYPEAVRLAGGVPVAVRAGADQGYIPSIEQLEAARTPRSKVVLLCSPSNPTGAVMSRAQVEEFGRWALENDLWVLSDEIYQHLVYDGATFHSILDVVPELEDRTILVNGVAKTFAMTGWRVGWLIAPPDIAQGVARLQSHLTSNVNNVAQRAAIAALTGPTEPLDTMREAFDRRRRTMVDMLSEIEGLTLPTPRGAFYAFPDVTGLLGREIDGTRVTTSAELAALILERAKVALVPGEAFDAPGHLRLSYALSDADLAKGVARLQKVLG</sequence>
<dbReference type="Proteomes" id="UP000815698">
    <property type="component" value="Chromosome"/>
</dbReference>
<proteinExistence type="inferred from homology"/>
<keyword evidence="3 6" id="KW-0032">Aminotransferase</keyword>
<protein>
    <recommendedName>
        <fullName evidence="6">Aminotransferase</fullName>
        <ecNumber evidence="6">2.6.1.-</ecNumber>
    </recommendedName>
</protein>
<accession>A0ABM6PNM6</accession>
<dbReference type="InterPro" id="IPR050596">
    <property type="entry name" value="AspAT/PAT-like"/>
</dbReference>
<dbReference type="PRINTS" id="PR00753">
    <property type="entry name" value="ACCSYNTHASE"/>
</dbReference>
<dbReference type="Gene3D" id="3.90.1150.10">
    <property type="entry name" value="Aspartate Aminotransferase, domain 1"/>
    <property type="match status" value="1"/>
</dbReference>
<name>A0ABM6PNM6_9MICO</name>
<evidence type="ECO:0000313" key="8">
    <source>
        <dbReference type="EMBL" id="ATH97093.1"/>
    </source>
</evidence>
<dbReference type="RefSeq" id="WP_034372182.1">
    <property type="nucleotide sequence ID" value="NZ_CP023482.1"/>
</dbReference>
<dbReference type="SUPFAM" id="SSF53383">
    <property type="entry name" value="PLP-dependent transferases"/>
    <property type="match status" value="1"/>
</dbReference>
<dbReference type="EC" id="2.6.1.-" evidence="6"/>
<comment type="similarity">
    <text evidence="2 6">Belongs to the class-I pyridoxal-phosphate-dependent aminotransferase family.</text>
</comment>
<dbReference type="EMBL" id="CP023482">
    <property type="protein sequence ID" value="ATH97093.1"/>
    <property type="molecule type" value="Genomic_DNA"/>
</dbReference>
<feature type="domain" description="Aminotransferase class I/classII large" evidence="7">
    <location>
        <begin position="43"/>
        <end position="402"/>
    </location>
</feature>
<dbReference type="Gene3D" id="3.40.640.10">
    <property type="entry name" value="Type I PLP-dependent aspartate aminotransferase-like (Major domain)"/>
    <property type="match status" value="1"/>
</dbReference>
<dbReference type="InterPro" id="IPR015421">
    <property type="entry name" value="PyrdxlP-dep_Trfase_major"/>
</dbReference>
<dbReference type="InterPro" id="IPR004838">
    <property type="entry name" value="NHTrfase_class1_PyrdxlP-BS"/>
</dbReference>
<dbReference type="InterPro" id="IPR015424">
    <property type="entry name" value="PyrdxlP-dep_Trfase"/>
</dbReference>
<evidence type="ECO:0000256" key="2">
    <source>
        <dbReference type="ARBA" id="ARBA00007441"/>
    </source>
</evidence>
<gene>
    <name evidence="8" type="ORF">COP05_08330</name>
</gene>
<evidence type="ECO:0000256" key="1">
    <source>
        <dbReference type="ARBA" id="ARBA00001933"/>
    </source>
</evidence>
<comment type="cofactor">
    <cofactor evidence="1 6">
        <name>pyridoxal 5'-phosphate</name>
        <dbReference type="ChEBI" id="CHEBI:597326"/>
    </cofactor>
</comment>
<dbReference type="CDD" id="cd00609">
    <property type="entry name" value="AAT_like"/>
    <property type="match status" value="1"/>
</dbReference>
<dbReference type="Pfam" id="PF00155">
    <property type="entry name" value="Aminotran_1_2"/>
    <property type="match status" value="1"/>
</dbReference>
<keyword evidence="4 6" id="KW-0808">Transferase</keyword>
<dbReference type="InterPro" id="IPR015422">
    <property type="entry name" value="PyrdxlP-dep_Trfase_small"/>
</dbReference>
<keyword evidence="5" id="KW-0663">Pyridoxal phosphate</keyword>
<dbReference type="PROSITE" id="PS00105">
    <property type="entry name" value="AA_TRANSFER_CLASS_1"/>
    <property type="match status" value="1"/>
</dbReference>
<dbReference type="PANTHER" id="PTHR46383:SF1">
    <property type="entry name" value="ASPARTATE AMINOTRANSFERASE"/>
    <property type="match status" value="1"/>
</dbReference>
<dbReference type="GO" id="GO:0008483">
    <property type="term" value="F:transaminase activity"/>
    <property type="evidence" value="ECO:0007669"/>
    <property type="project" value="UniProtKB-KW"/>
</dbReference>
<evidence type="ECO:0000256" key="6">
    <source>
        <dbReference type="RuleBase" id="RU000481"/>
    </source>
</evidence>